<keyword evidence="3" id="KW-1185">Reference proteome</keyword>
<accession>A0A9P5JY52</accession>
<dbReference type="Proteomes" id="UP000759537">
    <property type="component" value="Unassembled WGS sequence"/>
</dbReference>
<evidence type="ECO:0008006" key="4">
    <source>
        <dbReference type="Google" id="ProtNLM"/>
    </source>
</evidence>
<evidence type="ECO:0000313" key="2">
    <source>
        <dbReference type="EMBL" id="KAF8468570.1"/>
    </source>
</evidence>
<reference evidence="2" key="1">
    <citation type="submission" date="2019-10" db="EMBL/GenBank/DDBJ databases">
        <authorList>
            <consortium name="DOE Joint Genome Institute"/>
            <person name="Kuo A."/>
            <person name="Miyauchi S."/>
            <person name="Kiss E."/>
            <person name="Drula E."/>
            <person name="Kohler A."/>
            <person name="Sanchez-Garcia M."/>
            <person name="Andreopoulos B."/>
            <person name="Barry K.W."/>
            <person name="Bonito G."/>
            <person name="Buee M."/>
            <person name="Carver A."/>
            <person name="Chen C."/>
            <person name="Cichocki N."/>
            <person name="Clum A."/>
            <person name="Culley D."/>
            <person name="Crous P.W."/>
            <person name="Fauchery L."/>
            <person name="Girlanda M."/>
            <person name="Hayes R."/>
            <person name="Keri Z."/>
            <person name="LaButti K."/>
            <person name="Lipzen A."/>
            <person name="Lombard V."/>
            <person name="Magnuson J."/>
            <person name="Maillard F."/>
            <person name="Morin E."/>
            <person name="Murat C."/>
            <person name="Nolan M."/>
            <person name="Ohm R."/>
            <person name="Pangilinan J."/>
            <person name="Pereira M."/>
            <person name="Perotto S."/>
            <person name="Peter M."/>
            <person name="Riley R."/>
            <person name="Sitrit Y."/>
            <person name="Stielow B."/>
            <person name="Szollosi G."/>
            <person name="Zifcakova L."/>
            <person name="Stursova M."/>
            <person name="Spatafora J.W."/>
            <person name="Tedersoo L."/>
            <person name="Vaario L.-M."/>
            <person name="Yamada A."/>
            <person name="Yan M."/>
            <person name="Wang P."/>
            <person name="Xu J."/>
            <person name="Bruns T."/>
            <person name="Baldrian P."/>
            <person name="Vilgalys R."/>
            <person name="Henrissat B."/>
            <person name="Grigoriev I.V."/>
            <person name="Hibbett D."/>
            <person name="Nagy L.G."/>
            <person name="Martin F.M."/>
        </authorList>
    </citation>
    <scope>NUCLEOTIDE SEQUENCE</scope>
    <source>
        <strain evidence="2">Prilba</strain>
    </source>
</reference>
<evidence type="ECO:0000256" key="1">
    <source>
        <dbReference type="SAM" id="MobiDB-lite"/>
    </source>
</evidence>
<sequence length="509" mass="58336">MSYLASSSLQSTEGISQGSMSESQPQRPHTASASIHILDDDSLLNVLYLYCLFLLGKDDDREDYFVGGKRQWVGERWWYKLTHVCQRWRNLIFRSASYLSLSLLCTKGTPVADMLAHSPPLPLVINYTEDVPGIAVEDEEGATLALKKRHRIRRVRLFMPFVTRQKLFAVIEGDYPVLEDLIIWSWTRDDMTLVMFPETFHAPHLRHLALVGFTLPIGSRLLTTAVRLVTLCLVISHPSVYFPPNTLLQWLSFMPQLETLNIKFLFLPNRDEERQLTHPPVMTPVTLPNLHDFSFQGHSTYLDALVLRITPCPEKLYICFPNQRTFPVPRLLRFMNTTWNLNFESTKFKFSRFRASMVVYPRGEAEKYALSVIVSGGELDWLVSYMAQISNLFSQIFSGVEHLALELEDEEDNWTSEEPLLEYNGLHRIEWRQLLSSFRNVKTLRIANVFVKGVSHCLGLDGGGLPLDLLPELQEFTYSGRGKSGYVPVLTSFIDARQKAGRPITLTRC</sequence>
<organism evidence="2 3">
    <name type="scientific">Russula ochroleuca</name>
    <dbReference type="NCBI Taxonomy" id="152965"/>
    <lineage>
        <taxon>Eukaryota</taxon>
        <taxon>Fungi</taxon>
        <taxon>Dikarya</taxon>
        <taxon>Basidiomycota</taxon>
        <taxon>Agaricomycotina</taxon>
        <taxon>Agaricomycetes</taxon>
        <taxon>Russulales</taxon>
        <taxon>Russulaceae</taxon>
        <taxon>Russula</taxon>
    </lineage>
</organism>
<gene>
    <name evidence="2" type="ORF">DFH94DRAFT_280241</name>
</gene>
<comment type="caution">
    <text evidence="2">The sequence shown here is derived from an EMBL/GenBank/DDBJ whole genome shotgun (WGS) entry which is preliminary data.</text>
</comment>
<dbReference type="AlphaFoldDB" id="A0A9P5JY52"/>
<proteinExistence type="predicted"/>
<protein>
    <recommendedName>
        <fullName evidence="4">F-box domain-containing protein</fullName>
    </recommendedName>
</protein>
<reference evidence="2" key="2">
    <citation type="journal article" date="2020" name="Nat. Commun.">
        <title>Large-scale genome sequencing of mycorrhizal fungi provides insights into the early evolution of symbiotic traits.</title>
        <authorList>
            <person name="Miyauchi S."/>
            <person name="Kiss E."/>
            <person name="Kuo A."/>
            <person name="Drula E."/>
            <person name="Kohler A."/>
            <person name="Sanchez-Garcia M."/>
            <person name="Morin E."/>
            <person name="Andreopoulos B."/>
            <person name="Barry K.W."/>
            <person name="Bonito G."/>
            <person name="Buee M."/>
            <person name="Carver A."/>
            <person name="Chen C."/>
            <person name="Cichocki N."/>
            <person name="Clum A."/>
            <person name="Culley D."/>
            <person name="Crous P.W."/>
            <person name="Fauchery L."/>
            <person name="Girlanda M."/>
            <person name="Hayes R.D."/>
            <person name="Keri Z."/>
            <person name="LaButti K."/>
            <person name="Lipzen A."/>
            <person name="Lombard V."/>
            <person name="Magnuson J."/>
            <person name="Maillard F."/>
            <person name="Murat C."/>
            <person name="Nolan M."/>
            <person name="Ohm R.A."/>
            <person name="Pangilinan J."/>
            <person name="Pereira M.F."/>
            <person name="Perotto S."/>
            <person name="Peter M."/>
            <person name="Pfister S."/>
            <person name="Riley R."/>
            <person name="Sitrit Y."/>
            <person name="Stielow J.B."/>
            <person name="Szollosi G."/>
            <person name="Zifcakova L."/>
            <person name="Stursova M."/>
            <person name="Spatafora J.W."/>
            <person name="Tedersoo L."/>
            <person name="Vaario L.M."/>
            <person name="Yamada A."/>
            <person name="Yan M."/>
            <person name="Wang P."/>
            <person name="Xu J."/>
            <person name="Bruns T."/>
            <person name="Baldrian P."/>
            <person name="Vilgalys R."/>
            <person name="Dunand C."/>
            <person name="Henrissat B."/>
            <person name="Grigoriev I.V."/>
            <person name="Hibbett D."/>
            <person name="Nagy L.G."/>
            <person name="Martin F.M."/>
        </authorList>
    </citation>
    <scope>NUCLEOTIDE SEQUENCE</scope>
    <source>
        <strain evidence="2">Prilba</strain>
    </source>
</reference>
<dbReference type="EMBL" id="WHVB01000031">
    <property type="protein sequence ID" value="KAF8468570.1"/>
    <property type="molecule type" value="Genomic_DNA"/>
</dbReference>
<feature type="region of interest" description="Disordered" evidence="1">
    <location>
        <begin position="1"/>
        <end position="27"/>
    </location>
</feature>
<name>A0A9P5JY52_9AGAM</name>
<evidence type="ECO:0000313" key="3">
    <source>
        <dbReference type="Proteomes" id="UP000759537"/>
    </source>
</evidence>